<dbReference type="NCBIfam" id="TIGR00590">
    <property type="entry name" value="pcna"/>
    <property type="match status" value="1"/>
</dbReference>
<comment type="similarity">
    <text evidence="1">Belongs to the PCNA family.</text>
</comment>
<evidence type="ECO:0000259" key="5">
    <source>
        <dbReference type="Pfam" id="PF02747"/>
    </source>
</evidence>
<organism evidence="6">
    <name type="scientific">viral metagenome</name>
    <dbReference type="NCBI Taxonomy" id="1070528"/>
    <lineage>
        <taxon>unclassified sequences</taxon>
        <taxon>metagenomes</taxon>
        <taxon>organismal metagenomes</taxon>
    </lineage>
</organism>
<dbReference type="Gene3D" id="3.70.10.10">
    <property type="match status" value="1"/>
</dbReference>
<reference evidence="6" key="1">
    <citation type="journal article" date="2020" name="Nature">
        <title>Giant virus diversity and host interactions through global metagenomics.</title>
        <authorList>
            <person name="Schulz F."/>
            <person name="Roux S."/>
            <person name="Paez-Espino D."/>
            <person name="Jungbluth S."/>
            <person name="Walsh D.A."/>
            <person name="Denef V.J."/>
            <person name="McMahon K.D."/>
            <person name="Konstantinidis K.T."/>
            <person name="Eloe-Fadrosh E.A."/>
            <person name="Kyrpides N.C."/>
            <person name="Woyke T."/>
        </authorList>
    </citation>
    <scope>NUCLEOTIDE SEQUENCE</scope>
    <source>
        <strain evidence="6">GVMAG-S-1004661-13</strain>
    </source>
</reference>
<protein>
    <recommendedName>
        <fullName evidence="7">Proliferating cell nuclear antigen PCNA C-terminal domain-containing protein</fullName>
    </recommendedName>
</protein>
<proteinExistence type="inferred from homology"/>
<dbReference type="SUPFAM" id="SSF55979">
    <property type="entry name" value="DNA clamp"/>
    <property type="match status" value="2"/>
</dbReference>
<dbReference type="GO" id="GO:0006275">
    <property type="term" value="P:regulation of DNA replication"/>
    <property type="evidence" value="ECO:0007669"/>
    <property type="project" value="InterPro"/>
</dbReference>
<dbReference type="EMBL" id="MN740543">
    <property type="protein sequence ID" value="QHS77169.1"/>
    <property type="molecule type" value="Genomic_DNA"/>
</dbReference>
<feature type="region of interest" description="Disordered" evidence="3">
    <location>
        <begin position="288"/>
        <end position="308"/>
    </location>
</feature>
<accession>A0A6C0ABT2</accession>
<feature type="domain" description="Proliferating cell nuclear antigen PCNA N-terminal" evidence="4">
    <location>
        <begin position="141"/>
        <end position="232"/>
    </location>
</feature>
<dbReference type="InterPro" id="IPR022649">
    <property type="entry name" value="Pr_cel_nuc_antig_C"/>
</dbReference>
<evidence type="ECO:0000256" key="1">
    <source>
        <dbReference type="ARBA" id="ARBA00010462"/>
    </source>
</evidence>
<dbReference type="AlphaFoldDB" id="A0A6C0ABT2"/>
<dbReference type="Pfam" id="PF02747">
    <property type="entry name" value="PCNA_C"/>
    <property type="match status" value="1"/>
</dbReference>
<dbReference type="GO" id="GO:0006298">
    <property type="term" value="P:mismatch repair"/>
    <property type="evidence" value="ECO:0007669"/>
    <property type="project" value="TreeGrafter"/>
</dbReference>
<dbReference type="GO" id="GO:0003677">
    <property type="term" value="F:DNA binding"/>
    <property type="evidence" value="ECO:0007669"/>
    <property type="project" value="UniProtKB-KW"/>
</dbReference>
<feature type="domain" description="Proliferating cell nuclear antigen PCNA C-terminal" evidence="5">
    <location>
        <begin position="235"/>
        <end position="371"/>
    </location>
</feature>
<feature type="region of interest" description="Disordered" evidence="3">
    <location>
        <begin position="32"/>
        <end position="136"/>
    </location>
</feature>
<feature type="compositionally biased region" description="Basic and acidic residues" evidence="3">
    <location>
        <begin position="126"/>
        <end position="136"/>
    </location>
</feature>
<dbReference type="InterPro" id="IPR022648">
    <property type="entry name" value="Pr_cel_nuc_antig_N"/>
</dbReference>
<name>A0A6C0ABT2_9ZZZZ</name>
<dbReference type="GO" id="GO:0030337">
    <property type="term" value="F:DNA polymerase processivity factor activity"/>
    <property type="evidence" value="ECO:0007669"/>
    <property type="project" value="InterPro"/>
</dbReference>
<dbReference type="PANTHER" id="PTHR11352">
    <property type="entry name" value="PROLIFERATING CELL NUCLEAR ANTIGEN"/>
    <property type="match status" value="1"/>
</dbReference>
<dbReference type="PANTHER" id="PTHR11352:SF0">
    <property type="entry name" value="PROLIFERATING CELL NUCLEAR ANTIGEN"/>
    <property type="match status" value="1"/>
</dbReference>
<dbReference type="GO" id="GO:0006272">
    <property type="term" value="P:leading strand elongation"/>
    <property type="evidence" value="ECO:0007669"/>
    <property type="project" value="TreeGrafter"/>
</dbReference>
<evidence type="ECO:0000313" key="6">
    <source>
        <dbReference type="EMBL" id="QHS77169.1"/>
    </source>
</evidence>
<dbReference type="InterPro" id="IPR000730">
    <property type="entry name" value="Pr_cel_nuc_antig"/>
</dbReference>
<feature type="compositionally biased region" description="Basic and acidic residues" evidence="3">
    <location>
        <begin position="32"/>
        <end position="55"/>
    </location>
</feature>
<feature type="compositionally biased region" description="Acidic residues" evidence="3">
    <location>
        <begin position="60"/>
        <end position="125"/>
    </location>
</feature>
<sequence>MSDKYTVEIKTQEGGPIKVLFEVLKEVLQDISIEIKRDDTISESKKEDSESKSNKGSENSSDESDESNEGSEDESDDESKEESEDESDEESDDESEDDSEDESDDESEEESNEGSDDESDEEQNEEDKKKADEEKKKRGYMRVMAVDQTKTIFIHLKLESKNFTKFHVVPPKKVIGISLPHLHRYLKSMEKDDSITFIMKQNNEHNLWIKKRNLTKKREVEDHINLIDMDKDKYKIPPASFEAVIKMPASEFHKTCREMNTIADYVEIQCVNNKLIFKCKGDEGGRTVEYEDSSQNEDSDNDDTGIVRIKHSDDDNEKKLKIVKEIYDLKNITLFNKFTNLCDDIQIFMKSKYPLVVRYSVANLGHILVVFTPVRQDNSKFNDEKELYNDKDEVEYLDD</sequence>
<dbReference type="Pfam" id="PF00705">
    <property type="entry name" value="PCNA_N"/>
    <property type="match status" value="1"/>
</dbReference>
<feature type="compositionally biased region" description="Acidic residues" evidence="3">
    <location>
        <begin position="290"/>
        <end position="303"/>
    </location>
</feature>
<dbReference type="GO" id="GO:0019985">
    <property type="term" value="P:translesion synthesis"/>
    <property type="evidence" value="ECO:0007669"/>
    <property type="project" value="TreeGrafter"/>
</dbReference>
<keyword evidence="2" id="KW-0238">DNA-binding</keyword>
<dbReference type="GO" id="GO:0043626">
    <property type="term" value="C:PCNA complex"/>
    <property type="evidence" value="ECO:0007669"/>
    <property type="project" value="TreeGrafter"/>
</dbReference>
<evidence type="ECO:0000259" key="4">
    <source>
        <dbReference type="Pfam" id="PF00705"/>
    </source>
</evidence>
<evidence type="ECO:0000256" key="3">
    <source>
        <dbReference type="SAM" id="MobiDB-lite"/>
    </source>
</evidence>
<dbReference type="InterPro" id="IPR046938">
    <property type="entry name" value="DNA_clamp_sf"/>
</dbReference>
<evidence type="ECO:0008006" key="7">
    <source>
        <dbReference type="Google" id="ProtNLM"/>
    </source>
</evidence>
<evidence type="ECO:0000256" key="2">
    <source>
        <dbReference type="ARBA" id="ARBA00023125"/>
    </source>
</evidence>